<dbReference type="Gene3D" id="3.30.420.40">
    <property type="match status" value="1"/>
</dbReference>
<evidence type="ECO:0000313" key="5">
    <source>
        <dbReference type="Proteomes" id="UP001146793"/>
    </source>
</evidence>
<evidence type="ECO:0000256" key="3">
    <source>
        <dbReference type="SAM" id="Coils"/>
    </source>
</evidence>
<name>A0AAV7ZAW3_9EUKA</name>
<dbReference type="PANTHER" id="PTHR14187:SF5">
    <property type="entry name" value="HEAT SHOCK 70 KDA PROTEIN 12A"/>
    <property type="match status" value="1"/>
</dbReference>
<keyword evidence="2" id="KW-0067">ATP-binding</keyword>
<dbReference type="EMBL" id="JANTQA010000033">
    <property type="protein sequence ID" value="KAJ3437932.1"/>
    <property type="molecule type" value="Genomic_DNA"/>
</dbReference>
<keyword evidence="1" id="KW-0547">Nucleotide-binding</keyword>
<feature type="coiled-coil region" evidence="3">
    <location>
        <begin position="310"/>
        <end position="337"/>
    </location>
</feature>
<dbReference type="GO" id="GO:0005524">
    <property type="term" value="F:ATP binding"/>
    <property type="evidence" value="ECO:0007669"/>
    <property type="project" value="UniProtKB-KW"/>
</dbReference>
<protein>
    <submittedName>
        <fullName evidence="4">Hsp70 family protein</fullName>
    </submittedName>
</protein>
<reference evidence="4" key="1">
    <citation type="submission" date="2022-08" db="EMBL/GenBank/DDBJ databases">
        <title>Novel sulphate-reducing endosymbionts in the free-living metamonad Anaeramoeba.</title>
        <authorList>
            <person name="Jerlstrom-Hultqvist J."/>
            <person name="Cepicka I."/>
            <person name="Gallot-Lavallee L."/>
            <person name="Salas-Leiva D."/>
            <person name="Curtis B.A."/>
            <person name="Zahonova K."/>
            <person name="Pipaliya S."/>
            <person name="Dacks J."/>
            <person name="Roger A.J."/>
        </authorList>
    </citation>
    <scope>NUCLEOTIDE SEQUENCE</scope>
    <source>
        <strain evidence="4">Busselton2</strain>
    </source>
</reference>
<dbReference type="AlphaFoldDB" id="A0AAV7ZAW3"/>
<keyword evidence="3" id="KW-0175">Coiled coil</keyword>
<dbReference type="GO" id="GO:0140662">
    <property type="term" value="F:ATP-dependent protein folding chaperone"/>
    <property type="evidence" value="ECO:0007669"/>
    <property type="project" value="InterPro"/>
</dbReference>
<dbReference type="InterPro" id="IPR013126">
    <property type="entry name" value="Hsp_70_fam"/>
</dbReference>
<organism evidence="4 5">
    <name type="scientific">Anaeramoeba flamelloides</name>
    <dbReference type="NCBI Taxonomy" id="1746091"/>
    <lineage>
        <taxon>Eukaryota</taxon>
        <taxon>Metamonada</taxon>
        <taxon>Anaeramoebidae</taxon>
        <taxon>Anaeramoeba</taxon>
    </lineage>
</organism>
<evidence type="ECO:0000313" key="4">
    <source>
        <dbReference type="EMBL" id="KAJ3437932.1"/>
    </source>
</evidence>
<dbReference type="PANTHER" id="PTHR14187">
    <property type="entry name" value="ALPHA KINASE/ELONGATION FACTOR 2 KINASE"/>
    <property type="match status" value="1"/>
</dbReference>
<dbReference type="SUPFAM" id="SSF53067">
    <property type="entry name" value="Actin-like ATPase domain"/>
    <property type="match status" value="2"/>
</dbReference>
<gene>
    <name evidence="4" type="ORF">M0812_17110</name>
</gene>
<evidence type="ECO:0000256" key="1">
    <source>
        <dbReference type="ARBA" id="ARBA00022741"/>
    </source>
</evidence>
<proteinExistence type="predicted"/>
<sequence>MGTFFIWKSAESQYLRIRPNEMQNYQFFKNFKMKLYENNSLNLKIQSCSGEEWEFTQVLSGVFKFINQKFVESVKNINPKINLSINNDTTQWVLTVPAIWEDKSKEIIRRAFYQAGFISSKKSPNLLFCFEPEAASIDFFQDQRNQLSQFNNKKLLVFDAGEGTIDITLMKPTIVKNEIKEFEILMIPKGGDFGSIYIDQEFQKFFQSFLNLNDNQFNTLKNECPKGFLKLSNQLKILKIGIQSQEMNENNAYFIEIPWIMVKYLKKKFQIKDFEALIDQFNQRNQNSGLSKIKWDDDEGCLEIYGDRIKSFFQKTIQKLRNDLNNLKQTSEIFKQTEIVFFTGGKIIIKNDNNQKIERCHDVFNPYIFKGDVIRLSEPISTVYLPVSDKQKAVRFKILRTTKKWDPKKKSLYIDNQGVQKMGSVRVPFPESNLALDEKRVEVSFHFATTEFKIFMKYLPDPTITRQLTLSYDQMEN</sequence>
<comment type="caution">
    <text evidence="4">The sequence shown here is derived from an EMBL/GenBank/DDBJ whole genome shotgun (WGS) entry which is preliminary data.</text>
</comment>
<dbReference type="Proteomes" id="UP001146793">
    <property type="component" value="Unassembled WGS sequence"/>
</dbReference>
<dbReference type="InterPro" id="IPR043129">
    <property type="entry name" value="ATPase_NBD"/>
</dbReference>
<evidence type="ECO:0000256" key="2">
    <source>
        <dbReference type="ARBA" id="ARBA00022840"/>
    </source>
</evidence>
<accession>A0AAV7ZAW3</accession>
<dbReference type="Pfam" id="PF00012">
    <property type="entry name" value="HSP70"/>
    <property type="match status" value="1"/>
</dbReference>